<dbReference type="InterPro" id="IPR050245">
    <property type="entry name" value="PrsA_foldase"/>
</dbReference>
<dbReference type="EMBL" id="MZGV01000110">
    <property type="protein sequence ID" value="OPJ55502.1"/>
    <property type="molecule type" value="Genomic_DNA"/>
</dbReference>
<dbReference type="Gene3D" id="1.10.8.1040">
    <property type="match status" value="1"/>
</dbReference>
<dbReference type="InterPro" id="IPR000297">
    <property type="entry name" value="PPIase_PpiC"/>
</dbReference>
<dbReference type="SUPFAM" id="SSF109998">
    <property type="entry name" value="Triger factor/SurA peptide-binding domain-like"/>
    <property type="match status" value="1"/>
</dbReference>
<evidence type="ECO:0000256" key="1">
    <source>
        <dbReference type="PROSITE-ProRule" id="PRU00278"/>
    </source>
</evidence>
<keyword evidence="1 3" id="KW-0413">Isomerase</keyword>
<evidence type="ECO:0000313" key="3">
    <source>
        <dbReference type="EMBL" id="OPJ55502.1"/>
    </source>
</evidence>
<dbReference type="PANTHER" id="PTHR47245:SF2">
    <property type="entry name" value="PEPTIDYL-PROLYL CIS-TRANS ISOMERASE HP_0175-RELATED"/>
    <property type="match status" value="1"/>
</dbReference>
<dbReference type="InterPro" id="IPR027304">
    <property type="entry name" value="Trigger_fact/SurA_dom_sf"/>
</dbReference>
<dbReference type="Proteomes" id="UP000190080">
    <property type="component" value="Unassembled WGS sequence"/>
</dbReference>
<dbReference type="GO" id="GO:0003755">
    <property type="term" value="F:peptidyl-prolyl cis-trans isomerase activity"/>
    <property type="evidence" value="ECO:0007669"/>
    <property type="project" value="UniProtKB-KW"/>
</dbReference>
<proteinExistence type="predicted"/>
<dbReference type="Pfam" id="PF00639">
    <property type="entry name" value="Rotamase"/>
    <property type="match status" value="1"/>
</dbReference>
<dbReference type="SUPFAM" id="SSF54534">
    <property type="entry name" value="FKBP-like"/>
    <property type="match status" value="1"/>
</dbReference>
<protein>
    <submittedName>
        <fullName evidence="3">Foldase protein PrsA</fullName>
        <ecNumber evidence="3">5.2.1.8</ecNumber>
    </submittedName>
</protein>
<comment type="caution">
    <text evidence="3">The sequence shown here is derived from an EMBL/GenBank/DDBJ whole genome shotgun (WGS) entry which is preliminary data.</text>
</comment>
<evidence type="ECO:0000259" key="2">
    <source>
        <dbReference type="PROSITE" id="PS50198"/>
    </source>
</evidence>
<accession>A0A1V4I688</accession>
<keyword evidence="4" id="KW-1185">Reference proteome</keyword>
<dbReference type="EC" id="5.2.1.8" evidence="3"/>
<dbReference type="RefSeq" id="WP_079428563.1">
    <property type="nucleotide sequence ID" value="NZ_MZGV01000110.1"/>
</dbReference>
<dbReference type="PROSITE" id="PS50198">
    <property type="entry name" value="PPIC_PPIASE_2"/>
    <property type="match status" value="1"/>
</dbReference>
<reference evidence="3 4" key="1">
    <citation type="submission" date="2017-03" db="EMBL/GenBank/DDBJ databases">
        <title>Genome sequence of Clostridium oryzae DSM 28571.</title>
        <authorList>
            <person name="Poehlein A."/>
            <person name="Daniel R."/>
        </authorList>
    </citation>
    <scope>NUCLEOTIDE SEQUENCE [LARGE SCALE GENOMIC DNA]</scope>
    <source>
        <strain evidence="3 4">DSM 28571</strain>
    </source>
</reference>
<dbReference type="Gene3D" id="3.10.50.40">
    <property type="match status" value="1"/>
</dbReference>
<evidence type="ECO:0000313" key="4">
    <source>
        <dbReference type="Proteomes" id="UP000190080"/>
    </source>
</evidence>
<sequence length="248" mass="28560">MDDEKVLAEVMGKKITEQDLINALMRYPEDRQQAYMNEQGKQQLLEQVVDFELIYNFALDEKMDNDEAFIQQLENVKKEVLIQYAINKVLSDIRVTENEAQEFYKDNMSMFLEEESVRASHILVDTLEKAEDVATKLKEGKDFAEAAKEYSSCPSNERGGDLGYFKKGSMVPEFEKAAFALKVGEVSEPVKTQFGYHIIKLEDRKEPGLAAFEDVKEPIVNNIVNQKQNGRYLEVINALKSKYKVEYK</sequence>
<keyword evidence="1" id="KW-0697">Rotamase</keyword>
<dbReference type="STRING" id="1450648.CLORY_44040"/>
<gene>
    <name evidence="3" type="primary">prsA_2</name>
    <name evidence="3" type="ORF">CLORY_44040</name>
</gene>
<dbReference type="PROSITE" id="PS01096">
    <property type="entry name" value="PPIC_PPIASE_1"/>
    <property type="match status" value="1"/>
</dbReference>
<name>A0A1V4I688_9CLOT</name>
<organism evidence="3 4">
    <name type="scientific">Clostridium oryzae</name>
    <dbReference type="NCBI Taxonomy" id="1450648"/>
    <lineage>
        <taxon>Bacteria</taxon>
        <taxon>Bacillati</taxon>
        <taxon>Bacillota</taxon>
        <taxon>Clostridia</taxon>
        <taxon>Eubacteriales</taxon>
        <taxon>Clostridiaceae</taxon>
        <taxon>Clostridium</taxon>
    </lineage>
</organism>
<dbReference type="AlphaFoldDB" id="A0A1V4I688"/>
<dbReference type="InterPro" id="IPR023058">
    <property type="entry name" value="PPIase_PpiC_CS"/>
</dbReference>
<dbReference type="PANTHER" id="PTHR47245">
    <property type="entry name" value="PEPTIDYLPROLYL ISOMERASE"/>
    <property type="match status" value="1"/>
</dbReference>
<feature type="domain" description="PpiC" evidence="2">
    <location>
        <begin position="114"/>
        <end position="203"/>
    </location>
</feature>
<dbReference type="InterPro" id="IPR046357">
    <property type="entry name" value="PPIase_dom_sf"/>
</dbReference>
<dbReference type="OrthoDB" id="14196at2"/>